<evidence type="ECO:0000313" key="2">
    <source>
        <dbReference type="EMBL" id="SUZ63553.1"/>
    </source>
</evidence>
<reference evidence="2" key="1">
    <citation type="submission" date="2018-05" db="EMBL/GenBank/DDBJ databases">
        <authorList>
            <person name="Lanie J.A."/>
            <person name="Ng W.-L."/>
            <person name="Kazmierczak K.M."/>
            <person name="Andrzejewski T.M."/>
            <person name="Davidsen T.M."/>
            <person name="Wayne K.J."/>
            <person name="Tettelin H."/>
            <person name="Glass J.I."/>
            <person name="Rusch D."/>
            <person name="Podicherti R."/>
            <person name="Tsui H.-C.T."/>
            <person name="Winkler M.E."/>
        </authorList>
    </citation>
    <scope>NUCLEOTIDE SEQUENCE</scope>
</reference>
<feature type="transmembrane region" description="Helical" evidence="1">
    <location>
        <begin position="12"/>
        <end position="31"/>
    </location>
</feature>
<keyword evidence="1" id="KW-1133">Transmembrane helix</keyword>
<name>A0A381PDK5_9ZZZZ</name>
<dbReference type="AlphaFoldDB" id="A0A381PDK5"/>
<keyword evidence="1" id="KW-0812">Transmembrane</keyword>
<keyword evidence="1" id="KW-0472">Membrane</keyword>
<gene>
    <name evidence="2" type="ORF">METZ01_LOCUS16407</name>
</gene>
<dbReference type="InterPro" id="IPR027304">
    <property type="entry name" value="Trigger_fact/SurA_dom_sf"/>
</dbReference>
<dbReference type="SUPFAM" id="SSF109998">
    <property type="entry name" value="Triger factor/SurA peptide-binding domain-like"/>
    <property type="match status" value="1"/>
</dbReference>
<evidence type="ECO:0000256" key="1">
    <source>
        <dbReference type="SAM" id="Phobius"/>
    </source>
</evidence>
<evidence type="ECO:0008006" key="3">
    <source>
        <dbReference type="Google" id="ProtNLM"/>
    </source>
</evidence>
<proteinExistence type="predicted"/>
<protein>
    <recommendedName>
        <fullName evidence="3">PpiC domain-containing protein</fullName>
    </recommendedName>
</protein>
<dbReference type="EMBL" id="UINC01000919">
    <property type="protein sequence ID" value="SUZ63553.1"/>
    <property type="molecule type" value="Genomic_DNA"/>
</dbReference>
<accession>A0A381PDK5</accession>
<sequence>MKLSLQGAVREPLFHFVLLAAALFALAALFGPESDVIEVSREEIEWRILQVEAEQGRRLTDDERRVVEEEYLDERVLVREAQALGLSVDERIDDILVQKMLHVLSGDVIQPSDDELAMYYLGNVERYERAPAVTIDELVVVEGDPLPPALLDGVEPEDLPAGSAIGHRVMPRLDLSDLGFLFGAEGADLIFGADDGAWVDAYRSVRGQHWFRIKERFAAGTPPFEDVRDFVRMDWITEYEDRRLLSRVAELRARYTVIVEPARDEP</sequence>
<organism evidence="2">
    <name type="scientific">marine metagenome</name>
    <dbReference type="NCBI Taxonomy" id="408172"/>
    <lineage>
        <taxon>unclassified sequences</taxon>
        <taxon>metagenomes</taxon>
        <taxon>ecological metagenomes</taxon>
    </lineage>
</organism>